<accession>A0A5C3MV78</accession>
<evidence type="ECO:0000313" key="2">
    <source>
        <dbReference type="Proteomes" id="UP000305948"/>
    </source>
</evidence>
<gene>
    <name evidence="1" type="ORF">OE88DRAFT_1665266</name>
</gene>
<keyword evidence="2" id="KW-1185">Reference proteome</keyword>
<dbReference type="EMBL" id="ML213522">
    <property type="protein sequence ID" value="TFK47698.1"/>
    <property type="molecule type" value="Genomic_DNA"/>
</dbReference>
<evidence type="ECO:0000313" key="1">
    <source>
        <dbReference type="EMBL" id="TFK47698.1"/>
    </source>
</evidence>
<protein>
    <submittedName>
        <fullName evidence="1">Uncharacterized protein</fullName>
    </submittedName>
</protein>
<reference evidence="1 2" key="1">
    <citation type="journal article" date="2019" name="Nat. Ecol. Evol.">
        <title>Megaphylogeny resolves global patterns of mushroom evolution.</title>
        <authorList>
            <person name="Varga T."/>
            <person name="Krizsan K."/>
            <person name="Foldi C."/>
            <person name="Dima B."/>
            <person name="Sanchez-Garcia M."/>
            <person name="Sanchez-Ramirez S."/>
            <person name="Szollosi G.J."/>
            <person name="Szarkandi J.G."/>
            <person name="Papp V."/>
            <person name="Albert L."/>
            <person name="Andreopoulos W."/>
            <person name="Angelini C."/>
            <person name="Antonin V."/>
            <person name="Barry K.W."/>
            <person name="Bougher N.L."/>
            <person name="Buchanan P."/>
            <person name="Buyck B."/>
            <person name="Bense V."/>
            <person name="Catcheside P."/>
            <person name="Chovatia M."/>
            <person name="Cooper J."/>
            <person name="Damon W."/>
            <person name="Desjardin D."/>
            <person name="Finy P."/>
            <person name="Geml J."/>
            <person name="Haridas S."/>
            <person name="Hughes K."/>
            <person name="Justo A."/>
            <person name="Karasinski D."/>
            <person name="Kautmanova I."/>
            <person name="Kiss B."/>
            <person name="Kocsube S."/>
            <person name="Kotiranta H."/>
            <person name="LaButti K.M."/>
            <person name="Lechner B.E."/>
            <person name="Liimatainen K."/>
            <person name="Lipzen A."/>
            <person name="Lukacs Z."/>
            <person name="Mihaltcheva S."/>
            <person name="Morgado L.N."/>
            <person name="Niskanen T."/>
            <person name="Noordeloos M.E."/>
            <person name="Ohm R.A."/>
            <person name="Ortiz-Santana B."/>
            <person name="Ovrebo C."/>
            <person name="Racz N."/>
            <person name="Riley R."/>
            <person name="Savchenko A."/>
            <person name="Shiryaev A."/>
            <person name="Soop K."/>
            <person name="Spirin V."/>
            <person name="Szebenyi C."/>
            <person name="Tomsovsky M."/>
            <person name="Tulloss R.E."/>
            <person name="Uehling J."/>
            <person name="Grigoriev I.V."/>
            <person name="Vagvolgyi C."/>
            <person name="Papp T."/>
            <person name="Martin F.M."/>
            <person name="Miettinen O."/>
            <person name="Hibbett D.S."/>
            <person name="Nagy L.G."/>
        </authorList>
    </citation>
    <scope>NUCLEOTIDE SEQUENCE [LARGE SCALE GENOMIC DNA]</scope>
    <source>
        <strain evidence="1 2">OMC1185</strain>
    </source>
</reference>
<organism evidence="1 2">
    <name type="scientific">Heliocybe sulcata</name>
    <dbReference type="NCBI Taxonomy" id="5364"/>
    <lineage>
        <taxon>Eukaryota</taxon>
        <taxon>Fungi</taxon>
        <taxon>Dikarya</taxon>
        <taxon>Basidiomycota</taxon>
        <taxon>Agaricomycotina</taxon>
        <taxon>Agaricomycetes</taxon>
        <taxon>Gloeophyllales</taxon>
        <taxon>Gloeophyllaceae</taxon>
        <taxon>Heliocybe</taxon>
    </lineage>
</organism>
<name>A0A5C3MV78_9AGAM</name>
<dbReference type="AlphaFoldDB" id="A0A5C3MV78"/>
<proteinExistence type="predicted"/>
<sequence length="197" mass="22201">MRLFVSRAQCDLGSVNSVSGALIQMIPLCHATAVDNPPSTQKDPKVKPLQHYHAERNDFANRHEHMKTTSVPSSPLSQIQSGSAIAEACDPGALRSLFWPMPISRRQQGLIKKIREWSGAEYADSSASLHRPNSLSTLWTCLTQHCTRGRERLLHDCVLASQAPTGDHWFPCGHFWPLFLRVYTIRRRPDSMVSVRF</sequence>
<dbReference type="Proteomes" id="UP000305948">
    <property type="component" value="Unassembled WGS sequence"/>
</dbReference>